<organism evidence="1 2">
    <name type="scientific">Danionella cerebrum</name>
    <dbReference type="NCBI Taxonomy" id="2873325"/>
    <lineage>
        <taxon>Eukaryota</taxon>
        <taxon>Metazoa</taxon>
        <taxon>Chordata</taxon>
        <taxon>Craniata</taxon>
        <taxon>Vertebrata</taxon>
        <taxon>Euteleostomi</taxon>
        <taxon>Actinopterygii</taxon>
        <taxon>Neopterygii</taxon>
        <taxon>Teleostei</taxon>
        <taxon>Ostariophysi</taxon>
        <taxon>Cypriniformes</taxon>
        <taxon>Danionidae</taxon>
        <taxon>Danioninae</taxon>
        <taxon>Danionella</taxon>
    </lineage>
</organism>
<proteinExistence type="predicted"/>
<sequence>MAPRALSTAPEERVRLSVLPARVSAGNRDTPSASTKPEISKHLEQCTAAVLSRSLPLLTRPLMLMLMLMLKETEECFRLSVRDVM</sequence>
<reference evidence="1 2" key="1">
    <citation type="journal article" date="2019" name="Sci. Data">
        <title>Hybrid genome assembly and annotation of Danionella translucida.</title>
        <authorList>
            <person name="Kadobianskyi M."/>
            <person name="Schulze L."/>
            <person name="Schuelke M."/>
            <person name="Judkewitz B."/>
        </authorList>
    </citation>
    <scope>NUCLEOTIDE SEQUENCE [LARGE SCALE GENOMIC DNA]</scope>
    <source>
        <strain evidence="1 2">Bolton</strain>
    </source>
</reference>
<dbReference type="OrthoDB" id="5854584at2759"/>
<name>A0A553PX31_9TELE</name>
<protein>
    <submittedName>
        <fullName evidence="1">Uncharacterized protein</fullName>
    </submittedName>
</protein>
<dbReference type="Proteomes" id="UP000316079">
    <property type="component" value="Unassembled WGS sequence"/>
</dbReference>
<dbReference type="EMBL" id="SRMA01026567">
    <property type="protein sequence ID" value="TRY82238.1"/>
    <property type="molecule type" value="Genomic_DNA"/>
</dbReference>
<dbReference type="AlphaFoldDB" id="A0A553PX31"/>
<comment type="caution">
    <text evidence="1">The sequence shown here is derived from an EMBL/GenBank/DDBJ whole genome shotgun (WGS) entry which is preliminary data.</text>
</comment>
<accession>A0A553PX31</accession>
<evidence type="ECO:0000313" key="2">
    <source>
        <dbReference type="Proteomes" id="UP000316079"/>
    </source>
</evidence>
<keyword evidence="2" id="KW-1185">Reference proteome</keyword>
<evidence type="ECO:0000313" key="1">
    <source>
        <dbReference type="EMBL" id="TRY82238.1"/>
    </source>
</evidence>
<gene>
    <name evidence="1" type="ORF">DNTS_009357</name>
</gene>